<evidence type="ECO:0000313" key="1">
    <source>
        <dbReference type="EMBL" id="KAJ2899358.1"/>
    </source>
</evidence>
<accession>A0ACC1M947</accession>
<name>A0ACC1M947_9FUNG</name>
<evidence type="ECO:0000313" key="2">
    <source>
        <dbReference type="Proteomes" id="UP001139981"/>
    </source>
</evidence>
<organism evidence="1 2">
    <name type="scientific">Coemansia aciculifera</name>
    <dbReference type="NCBI Taxonomy" id="417176"/>
    <lineage>
        <taxon>Eukaryota</taxon>
        <taxon>Fungi</taxon>
        <taxon>Fungi incertae sedis</taxon>
        <taxon>Zoopagomycota</taxon>
        <taxon>Kickxellomycotina</taxon>
        <taxon>Kickxellomycetes</taxon>
        <taxon>Kickxellales</taxon>
        <taxon>Kickxellaceae</taxon>
        <taxon>Coemansia</taxon>
    </lineage>
</organism>
<comment type="caution">
    <text evidence="1">The sequence shown here is derived from an EMBL/GenBank/DDBJ whole genome shotgun (WGS) entry which is preliminary data.</text>
</comment>
<gene>
    <name evidence="1" type="ORF">IWW38_001013</name>
</gene>
<proteinExistence type="predicted"/>
<protein>
    <submittedName>
        <fullName evidence="1">Uncharacterized protein</fullName>
    </submittedName>
</protein>
<keyword evidence="2" id="KW-1185">Reference proteome</keyword>
<dbReference type="EMBL" id="JANBVB010000029">
    <property type="protein sequence ID" value="KAJ2899358.1"/>
    <property type="molecule type" value="Genomic_DNA"/>
</dbReference>
<sequence>MSGEASSALSYPQRTISDEFRELQHIVSQFQTQLDAPHGTVGLHPFGPVNVDGAQTSFTQACKRLREALTSYRDTTLVSWSRLLSSDSRQLSAGQPIGMNESLAVALTNKAPSTVRELDEMRRIADALHEDTNKCKGVLLDAAADAISKALAVTGPTGQQAMLLVERLKSTAKILGLAHYTDVRTEDGGGGGGDGTITTVTLAGTIIVIDVDIGAHVEALKVKVSYVSDIEHDERIDALMLDRLRAGDVRGFEELVAEMAELDRLTRTQSPASFIHNTFAVVATLAEIQAQELAALDGDFKQLLQYGSGIAVPHARHVGPSSLYFMPATLQHGLANEDWESLVKEHLLNDRTKSVAELCHWLYYSWETSSKPHCFLPAAHQKYCLAADAMLEDSESHHTVTIRHPGIQGLDMRFLEFLPPRQTDGASDGGGDAAGVWIPYSLVARVEPPLPASALTVRAIMAATALDAAVAPESNQVVAITHDSPRLLENAPTLENLVRNSTDLAASDPAVAATHADTGVAAPTSTAVHSIAGQRVAVEMEAPQIRAWTVCRIPVHHPQNILAVTAILRRQATFNSLLASCTTTSLANDSSPELLPVIANVTTRTYANDPFRIDLLVKGNECDSDGDTKIEDSQRADQGVVLRVAETSGDILAWTHQSLGITSTVDLLTTMAGVARSALNESAAHAALSKVAGISNSIPIIALWLSSHPQ</sequence>
<dbReference type="Proteomes" id="UP001139981">
    <property type="component" value="Unassembled WGS sequence"/>
</dbReference>
<reference evidence="1" key="1">
    <citation type="submission" date="2022-07" db="EMBL/GenBank/DDBJ databases">
        <title>Phylogenomic reconstructions and comparative analyses of Kickxellomycotina fungi.</title>
        <authorList>
            <person name="Reynolds N.K."/>
            <person name="Stajich J.E."/>
            <person name="Barry K."/>
            <person name="Grigoriev I.V."/>
            <person name="Crous P."/>
            <person name="Smith M.E."/>
        </authorList>
    </citation>
    <scope>NUCLEOTIDE SEQUENCE</scope>
    <source>
        <strain evidence="1">CBS 190363</strain>
    </source>
</reference>